<gene>
    <name evidence="7" type="primary">rlp2</name>
    <name evidence="7" type="ORF">RTCCBAU85039_5812</name>
    <name evidence="8" type="ORF">SAMN05216228_103751</name>
</gene>
<keyword evidence="2" id="KW-0479">Metal-binding</keyword>
<dbReference type="SFLD" id="SFLDS00014">
    <property type="entry name" value="RuBisCO"/>
    <property type="match status" value="1"/>
</dbReference>
<evidence type="ECO:0000256" key="2">
    <source>
        <dbReference type="ARBA" id="ARBA00022723"/>
    </source>
</evidence>
<reference evidence="9" key="3">
    <citation type="submission" date="2016-10" db="EMBL/GenBank/DDBJ databases">
        <authorList>
            <person name="Wibberg D."/>
        </authorList>
    </citation>
    <scope>NUCLEOTIDE SEQUENCE [LARGE SCALE GENOMIC DNA]</scope>
</reference>
<dbReference type="Gene3D" id="3.20.20.110">
    <property type="entry name" value="Ribulose bisphosphate carboxylase, large subunit, C-terminal domain"/>
    <property type="match status" value="1"/>
</dbReference>
<evidence type="ECO:0000256" key="4">
    <source>
        <dbReference type="RuleBase" id="RU003834"/>
    </source>
</evidence>
<protein>
    <submittedName>
        <fullName evidence="7">Ribulose bisphosphate carboxylase-like protein 2</fullName>
    </submittedName>
    <submittedName>
        <fullName evidence="8">Ribulose-bisphosphate carboxylase large chain</fullName>
    </submittedName>
</protein>
<feature type="domain" description="Ribulose bisphosphate carboxylase large subunit ferrodoxin-like N-terminal" evidence="6">
    <location>
        <begin position="26"/>
        <end position="133"/>
    </location>
</feature>
<dbReference type="PANTHER" id="PTHR42704">
    <property type="entry name" value="RIBULOSE BISPHOSPHATE CARBOXYLASE"/>
    <property type="match status" value="1"/>
</dbReference>
<comment type="similarity">
    <text evidence="4">Belongs to the RuBisCO large chain family.</text>
</comment>
<evidence type="ECO:0000313" key="7">
    <source>
        <dbReference type="EMBL" id="SEI18177.1"/>
    </source>
</evidence>
<evidence type="ECO:0000313" key="10">
    <source>
        <dbReference type="Proteomes" id="UP000198939"/>
    </source>
</evidence>
<dbReference type="Pfam" id="PF02788">
    <property type="entry name" value="RuBisCO_large_N"/>
    <property type="match status" value="1"/>
</dbReference>
<evidence type="ECO:0000313" key="9">
    <source>
        <dbReference type="Proteomes" id="UP000183063"/>
    </source>
</evidence>
<dbReference type="GO" id="GO:0015977">
    <property type="term" value="P:carbon fixation"/>
    <property type="evidence" value="ECO:0007669"/>
    <property type="project" value="InterPro"/>
</dbReference>
<dbReference type="Gene3D" id="3.30.70.150">
    <property type="entry name" value="RuBisCO large subunit, N-terminal domain"/>
    <property type="match status" value="1"/>
</dbReference>
<organism evidence="7 9">
    <name type="scientific">Rhizobium tibeticum</name>
    <dbReference type="NCBI Taxonomy" id="501024"/>
    <lineage>
        <taxon>Bacteria</taxon>
        <taxon>Pseudomonadati</taxon>
        <taxon>Pseudomonadota</taxon>
        <taxon>Alphaproteobacteria</taxon>
        <taxon>Hyphomicrobiales</taxon>
        <taxon>Rhizobiaceae</taxon>
        <taxon>Rhizobium/Agrobacterium group</taxon>
        <taxon>Rhizobium</taxon>
    </lineage>
</organism>
<accession>A0A1H8UYW0</accession>
<dbReference type="GO" id="GO:0000287">
    <property type="term" value="F:magnesium ion binding"/>
    <property type="evidence" value="ECO:0007669"/>
    <property type="project" value="InterPro"/>
</dbReference>
<dbReference type="AlphaFoldDB" id="A0A1H8UYW0"/>
<name>A0A1H8UYW0_9HYPH</name>
<evidence type="ECO:0000256" key="1">
    <source>
        <dbReference type="ARBA" id="ARBA00001946"/>
    </source>
</evidence>
<dbReference type="Pfam" id="PF00016">
    <property type="entry name" value="RuBisCO_large"/>
    <property type="match status" value="1"/>
</dbReference>
<reference evidence="8 10" key="1">
    <citation type="submission" date="2016-10" db="EMBL/GenBank/DDBJ databases">
        <authorList>
            <person name="Varghese N."/>
            <person name="Submissions S."/>
        </authorList>
    </citation>
    <scope>NUCLEOTIDE SEQUENCE [LARGE SCALE GENOMIC DNA]</scope>
    <source>
        <strain evidence="8 10">CGMCC 1.7071</strain>
    </source>
</reference>
<evidence type="ECO:0000259" key="5">
    <source>
        <dbReference type="Pfam" id="PF00016"/>
    </source>
</evidence>
<dbReference type="EMBL" id="FNXB01000048">
    <property type="protein sequence ID" value="SEI18177.1"/>
    <property type="molecule type" value="Genomic_DNA"/>
</dbReference>
<dbReference type="InterPro" id="IPR036376">
    <property type="entry name" value="RuBisCO_lsu_C_sf"/>
</dbReference>
<keyword evidence="10" id="KW-1185">Reference proteome</keyword>
<reference evidence="7" key="2">
    <citation type="submission" date="2016-10" db="EMBL/GenBank/DDBJ databases">
        <authorList>
            <person name="de Groot N.N."/>
        </authorList>
    </citation>
    <scope>NUCLEOTIDE SEQUENCE [LARGE SCALE GENOMIC DNA]</scope>
    <source>
        <strain evidence="7">CCBAU85039</strain>
    </source>
</reference>
<dbReference type="Proteomes" id="UP000198939">
    <property type="component" value="Unassembled WGS sequence"/>
</dbReference>
<evidence type="ECO:0000256" key="3">
    <source>
        <dbReference type="ARBA" id="ARBA00022842"/>
    </source>
</evidence>
<dbReference type="InterPro" id="IPR033966">
    <property type="entry name" value="RuBisCO"/>
</dbReference>
<dbReference type="GO" id="GO:0016984">
    <property type="term" value="F:ribulose-bisphosphate carboxylase activity"/>
    <property type="evidence" value="ECO:0007669"/>
    <property type="project" value="InterPro"/>
</dbReference>
<dbReference type="EMBL" id="FOCV01000037">
    <property type="protein sequence ID" value="SEP08402.1"/>
    <property type="molecule type" value="Genomic_DNA"/>
</dbReference>
<dbReference type="InterPro" id="IPR036422">
    <property type="entry name" value="RuBisCO_lsu_N_sf"/>
</dbReference>
<dbReference type="Proteomes" id="UP000183063">
    <property type="component" value="Unassembled WGS sequence"/>
</dbReference>
<proteinExistence type="inferred from homology"/>
<keyword evidence="3" id="KW-0460">Magnesium</keyword>
<dbReference type="NCBIfam" id="NF042437">
    <property type="entry name" value="OxoIsoapPDcar_OiaX"/>
    <property type="match status" value="1"/>
</dbReference>
<dbReference type="CDD" id="cd08207">
    <property type="entry name" value="RLP_NonPhot"/>
    <property type="match status" value="1"/>
</dbReference>
<dbReference type="InterPro" id="IPR000685">
    <property type="entry name" value="RuBisCO_lsu_C"/>
</dbReference>
<dbReference type="SFLD" id="SFLDG00301">
    <property type="entry name" value="RuBisCO-like_proteins"/>
    <property type="match status" value="1"/>
</dbReference>
<evidence type="ECO:0000259" key="6">
    <source>
        <dbReference type="Pfam" id="PF02788"/>
    </source>
</evidence>
<dbReference type="PANTHER" id="PTHR42704:SF17">
    <property type="entry name" value="RIBULOSE BISPHOSPHATE CARBOXYLASE LARGE CHAIN"/>
    <property type="match status" value="1"/>
</dbReference>
<sequence>MTIFRGERSNLQFMMITLTYRIETPGSVEAMADKIASDQSTGTFVPVPGETEELKSRVAARVLAICPLEGTNYPTWPEVASGTPLHRADVDIAFPLDAIGTDLSALMTIAIGGVYSIKGMTGIRIVDMKLPDAFKGAHPGPQFGIPGSRRLTGVAGRPIIGTIVKPALGLRPHETAELVGELIQSGVDFIKDDEKLMSPAYSPLKERVAAIMPRILDHEQKTGKKVMYAFGISHADPDEMMRNHDIVTNAGGNCAVVNINSIGFGGMSFVRKRSNLVLHAHRNGWDVLTRDPGAGMDFKVYQQFWRLLGVDQFQINGIRIKYWEPDESFVSSFKALSAPLFDASDCPLPVAGSGQWGGQAPETYRRTGRTTDLLYLCGGGIVSHPGGPAAGVRAVQQAWQAAVADIPLEIYAKDHPELAASIGKFGDGKGA</sequence>
<dbReference type="InterPro" id="IPR020878">
    <property type="entry name" value="RuBisCo_large_chain_AS"/>
</dbReference>
<dbReference type="InterPro" id="IPR050030">
    <property type="entry name" value="OiaX"/>
</dbReference>
<dbReference type="InterPro" id="IPR017443">
    <property type="entry name" value="RuBisCO_lsu_fd_N"/>
</dbReference>
<dbReference type="SUPFAM" id="SSF51649">
    <property type="entry name" value="RuBisCo, C-terminal domain"/>
    <property type="match status" value="1"/>
</dbReference>
<feature type="domain" description="Ribulose bisphosphate carboxylase large subunit C-terminal" evidence="5">
    <location>
        <begin position="145"/>
        <end position="422"/>
    </location>
</feature>
<dbReference type="SUPFAM" id="SSF54966">
    <property type="entry name" value="RuBisCO, large subunit, small (N-terminal) domain"/>
    <property type="match status" value="1"/>
</dbReference>
<evidence type="ECO:0000313" key="8">
    <source>
        <dbReference type="EMBL" id="SEP08402.1"/>
    </source>
</evidence>
<dbReference type="STRING" id="501024.RTCCBAU85039_5812"/>
<comment type="cofactor">
    <cofactor evidence="1">
        <name>Mg(2+)</name>
        <dbReference type="ChEBI" id="CHEBI:18420"/>
    </cofactor>
</comment>
<dbReference type="PROSITE" id="PS00157">
    <property type="entry name" value="RUBISCO_LARGE"/>
    <property type="match status" value="1"/>
</dbReference>